<dbReference type="AlphaFoldDB" id="K2BAL2"/>
<name>K2BAL2_9BACT</name>
<accession>K2BAL2</accession>
<organism evidence="1">
    <name type="scientific">uncultured bacterium</name>
    <name type="common">gcode 4</name>
    <dbReference type="NCBI Taxonomy" id="1234023"/>
    <lineage>
        <taxon>Bacteria</taxon>
        <taxon>environmental samples</taxon>
    </lineage>
</organism>
<reference evidence="1" key="1">
    <citation type="journal article" date="2012" name="Science">
        <title>Fermentation, hydrogen, and sulfur metabolism in multiple uncultivated bacterial phyla.</title>
        <authorList>
            <person name="Wrighton K.C."/>
            <person name="Thomas B.C."/>
            <person name="Sharon I."/>
            <person name="Miller C.S."/>
            <person name="Castelle C.J."/>
            <person name="VerBerkmoes N.C."/>
            <person name="Wilkins M.J."/>
            <person name="Hettich R.L."/>
            <person name="Lipton M.S."/>
            <person name="Williams K.H."/>
            <person name="Long P.E."/>
            <person name="Banfield J.F."/>
        </authorList>
    </citation>
    <scope>NUCLEOTIDE SEQUENCE [LARGE SCALE GENOMIC DNA]</scope>
</reference>
<gene>
    <name evidence="1" type="ORF">ACD_49C00093G0004</name>
</gene>
<proteinExistence type="predicted"/>
<evidence type="ECO:0000313" key="1">
    <source>
        <dbReference type="EMBL" id="EKD65763.1"/>
    </source>
</evidence>
<dbReference type="EMBL" id="AMFJ01021679">
    <property type="protein sequence ID" value="EKD65763.1"/>
    <property type="molecule type" value="Genomic_DNA"/>
</dbReference>
<sequence length="205" mass="24517">MSNPENKNKNDSIYDPLIWESFLSHPSEEEQKRNKIEAQKNVNLLKHKIETKKNAESLKSKIETKPALSLLKEKVSLSLENKWKKNEKLDKEINEIYETVKDSDEANFIIWIYYLIEKNDIVRMTDFFKKSLKISDRFSMQIFELIAELKPVIIDKRYRNDKNILYFMKTFRSVIEEIIKNDLKIVKNQGEKKELLDLQKFLKTL</sequence>
<comment type="caution">
    <text evidence="1">The sequence shown here is derived from an EMBL/GenBank/DDBJ whole genome shotgun (WGS) entry which is preliminary data.</text>
</comment>
<protein>
    <submittedName>
        <fullName evidence="1">Uncharacterized protein</fullName>
    </submittedName>
</protein>